<dbReference type="EMBL" id="JAIEZQ010000002">
    <property type="protein sequence ID" value="MBY9075458.1"/>
    <property type="molecule type" value="Genomic_DNA"/>
</dbReference>
<dbReference type="Proteomes" id="UP000754710">
    <property type="component" value="Unassembled WGS sequence"/>
</dbReference>
<sequence length="80" mass="7985">MFTINTTFSQQAGSAMPVSGVATLAAARTFPTMGGVSTVAAAAGSKRRIADVAPVCGYTHITDAVVLGAFPGTSAWSPPI</sequence>
<protein>
    <submittedName>
        <fullName evidence="1">Uncharacterized protein</fullName>
    </submittedName>
</protein>
<name>A0ABS7RN30_9ACTN</name>
<dbReference type="RefSeq" id="WP_221025202.1">
    <property type="nucleotide sequence ID" value="NZ_JAIEZQ010000002.1"/>
</dbReference>
<comment type="caution">
    <text evidence="1">The sequence shown here is derived from an EMBL/GenBank/DDBJ whole genome shotgun (WGS) entry which is preliminary data.</text>
</comment>
<reference evidence="1 2" key="1">
    <citation type="submission" date="2021-08" db="EMBL/GenBank/DDBJ databases">
        <title>Nocardioides bacterium WL0053 sp. nov., isolated from the sediment.</title>
        <authorList>
            <person name="Wang L."/>
            <person name="Zhang D."/>
            <person name="Zhang A."/>
        </authorList>
    </citation>
    <scope>NUCLEOTIDE SEQUENCE [LARGE SCALE GENOMIC DNA]</scope>
    <source>
        <strain evidence="1 2">WL0053</strain>
    </source>
</reference>
<organism evidence="1 2">
    <name type="scientific">Nocardioides jiangsuensis</name>
    <dbReference type="NCBI Taxonomy" id="2866161"/>
    <lineage>
        <taxon>Bacteria</taxon>
        <taxon>Bacillati</taxon>
        <taxon>Actinomycetota</taxon>
        <taxon>Actinomycetes</taxon>
        <taxon>Propionibacteriales</taxon>
        <taxon>Nocardioidaceae</taxon>
        <taxon>Nocardioides</taxon>
    </lineage>
</organism>
<evidence type="ECO:0000313" key="1">
    <source>
        <dbReference type="EMBL" id="MBY9075458.1"/>
    </source>
</evidence>
<proteinExistence type="predicted"/>
<evidence type="ECO:0000313" key="2">
    <source>
        <dbReference type="Proteomes" id="UP000754710"/>
    </source>
</evidence>
<accession>A0ABS7RN30</accession>
<keyword evidence="2" id="KW-1185">Reference proteome</keyword>
<gene>
    <name evidence="1" type="ORF">K1X13_11560</name>
</gene>